<name>A0A9P9FKD2_9HYPO</name>
<comment type="caution">
    <text evidence="2">The sequence shown here is derived from an EMBL/GenBank/DDBJ whole genome shotgun (WGS) entry which is preliminary data.</text>
</comment>
<dbReference type="EMBL" id="JAGMUU010000001">
    <property type="protein sequence ID" value="KAH7163064.1"/>
    <property type="molecule type" value="Genomic_DNA"/>
</dbReference>
<dbReference type="Proteomes" id="UP000717696">
    <property type="component" value="Unassembled WGS sequence"/>
</dbReference>
<feature type="region of interest" description="Disordered" evidence="1">
    <location>
        <begin position="51"/>
        <end position="131"/>
    </location>
</feature>
<protein>
    <submittedName>
        <fullName evidence="2">Uncharacterized protein</fullName>
    </submittedName>
</protein>
<evidence type="ECO:0000313" key="3">
    <source>
        <dbReference type="Proteomes" id="UP000717696"/>
    </source>
</evidence>
<gene>
    <name evidence="2" type="ORF">B0J13DRAFT_601630</name>
</gene>
<feature type="compositionally biased region" description="Low complexity" evidence="1">
    <location>
        <begin position="101"/>
        <end position="111"/>
    </location>
</feature>
<reference evidence="2" key="1">
    <citation type="journal article" date="2021" name="Nat. Commun.">
        <title>Genetic determinants of endophytism in the Arabidopsis root mycobiome.</title>
        <authorList>
            <person name="Mesny F."/>
            <person name="Miyauchi S."/>
            <person name="Thiergart T."/>
            <person name="Pickel B."/>
            <person name="Atanasova L."/>
            <person name="Karlsson M."/>
            <person name="Huettel B."/>
            <person name="Barry K.W."/>
            <person name="Haridas S."/>
            <person name="Chen C."/>
            <person name="Bauer D."/>
            <person name="Andreopoulos W."/>
            <person name="Pangilinan J."/>
            <person name="LaButti K."/>
            <person name="Riley R."/>
            <person name="Lipzen A."/>
            <person name="Clum A."/>
            <person name="Drula E."/>
            <person name="Henrissat B."/>
            <person name="Kohler A."/>
            <person name="Grigoriev I.V."/>
            <person name="Martin F.M."/>
            <person name="Hacquard S."/>
        </authorList>
    </citation>
    <scope>NUCLEOTIDE SEQUENCE</scope>
    <source>
        <strain evidence="2">MPI-CAGE-AT-0021</strain>
    </source>
</reference>
<dbReference type="AlphaFoldDB" id="A0A9P9FKD2"/>
<feature type="compositionally biased region" description="Basic and acidic residues" evidence="1">
    <location>
        <begin position="213"/>
        <end position="225"/>
    </location>
</feature>
<proteinExistence type="predicted"/>
<evidence type="ECO:0000256" key="1">
    <source>
        <dbReference type="SAM" id="MobiDB-lite"/>
    </source>
</evidence>
<keyword evidence="3" id="KW-1185">Reference proteome</keyword>
<sequence>MLERRELLCTVCSVCILQPSRPSTRGRWTTGAEGLAHRRLVEAKGLRDQGRLCKGQWGGSGRPSRPNQRPALGSRRREPPWPDGCVSSLGGGRSVMTRGRPSATSTEAAGAERGGGGPRRAGVSSDPPPRRCRMRLVHHSRLDLAAARVARGSTAMRMGVLMSGEEARFRSPRRFSSGGGRSKAGGVRCGRRASGRGLPGCLPGASASFSHQGHHDTPLPSDLREPGQPTPDPSSPAASRGGQYWGLGLRSHNPRATNCEW</sequence>
<evidence type="ECO:0000313" key="2">
    <source>
        <dbReference type="EMBL" id="KAH7163064.1"/>
    </source>
</evidence>
<feature type="region of interest" description="Disordered" evidence="1">
    <location>
        <begin position="171"/>
        <end position="261"/>
    </location>
</feature>
<organism evidence="2 3">
    <name type="scientific">Dactylonectria estremocensis</name>
    <dbReference type="NCBI Taxonomy" id="1079267"/>
    <lineage>
        <taxon>Eukaryota</taxon>
        <taxon>Fungi</taxon>
        <taxon>Dikarya</taxon>
        <taxon>Ascomycota</taxon>
        <taxon>Pezizomycotina</taxon>
        <taxon>Sordariomycetes</taxon>
        <taxon>Hypocreomycetidae</taxon>
        <taxon>Hypocreales</taxon>
        <taxon>Nectriaceae</taxon>
        <taxon>Dactylonectria</taxon>
    </lineage>
</organism>
<accession>A0A9P9FKD2</accession>